<evidence type="ECO:0000256" key="7">
    <source>
        <dbReference type="ARBA" id="ARBA00022695"/>
    </source>
</evidence>
<feature type="domain" description="Cytidyltransferase-like" evidence="15">
    <location>
        <begin position="7"/>
        <end position="145"/>
    </location>
</feature>
<dbReference type="InterPro" id="IPR005248">
    <property type="entry name" value="NadD/NMNAT"/>
</dbReference>
<dbReference type="SUPFAM" id="SSF52374">
    <property type="entry name" value="Nucleotidylyl transferase"/>
    <property type="match status" value="1"/>
</dbReference>
<dbReference type="Proteomes" id="UP001057998">
    <property type="component" value="Chromosome 2"/>
</dbReference>
<protein>
    <recommendedName>
        <fullName evidence="4">nicotinate-nucleotide adenylyltransferase</fullName>
        <ecNumber evidence="4">2.7.7.18</ecNumber>
    </recommendedName>
    <alternativeName>
        <fullName evidence="13">Deamido-NAD(+) diphosphorylase</fullName>
    </alternativeName>
    <alternativeName>
        <fullName evidence="12">Deamido-NAD(+) pyrophosphorylase</fullName>
    </alternativeName>
    <alternativeName>
        <fullName evidence="11">Nicotinate mononucleotide adenylyltransferase</fullName>
    </alternativeName>
</protein>
<organism evidence="16 17">
    <name type="scientific">Photobacterium atrarenae</name>
    <dbReference type="NCBI Taxonomy" id="865757"/>
    <lineage>
        <taxon>Bacteria</taxon>
        <taxon>Pseudomonadati</taxon>
        <taxon>Pseudomonadota</taxon>
        <taxon>Gammaproteobacteria</taxon>
        <taxon>Vibrionales</taxon>
        <taxon>Vibrionaceae</taxon>
        <taxon>Photobacterium</taxon>
    </lineage>
</organism>
<dbReference type="NCBIfam" id="NF006479">
    <property type="entry name" value="PRK08887.1"/>
    <property type="match status" value="1"/>
</dbReference>
<evidence type="ECO:0000256" key="4">
    <source>
        <dbReference type="ARBA" id="ARBA00012389"/>
    </source>
</evidence>
<evidence type="ECO:0000256" key="6">
    <source>
        <dbReference type="ARBA" id="ARBA00022679"/>
    </source>
</evidence>
<evidence type="ECO:0000313" key="16">
    <source>
        <dbReference type="EMBL" id="UTV30048.1"/>
    </source>
</evidence>
<keyword evidence="5" id="KW-0662">Pyridine nucleotide biosynthesis</keyword>
<evidence type="ECO:0000256" key="11">
    <source>
        <dbReference type="ARBA" id="ARBA00031253"/>
    </source>
</evidence>
<gene>
    <name evidence="16" type="ORF">NNL38_23965</name>
</gene>
<dbReference type="PANTHER" id="PTHR39321:SF3">
    <property type="entry name" value="PHOSPHOPANTETHEINE ADENYLYLTRANSFERASE"/>
    <property type="match status" value="1"/>
</dbReference>
<keyword evidence="7 16" id="KW-0548">Nucleotidyltransferase</keyword>
<keyword evidence="6 16" id="KW-0808">Transferase</keyword>
<dbReference type="RefSeq" id="WP_255391389.1">
    <property type="nucleotide sequence ID" value="NZ_CP101509.1"/>
</dbReference>
<evidence type="ECO:0000259" key="15">
    <source>
        <dbReference type="Pfam" id="PF01467"/>
    </source>
</evidence>
<dbReference type="EMBL" id="CP101509">
    <property type="protein sequence ID" value="UTV30048.1"/>
    <property type="molecule type" value="Genomic_DNA"/>
</dbReference>
<evidence type="ECO:0000256" key="14">
    <source>
        <dbReference type="ARBA" id="ARBA00048721"/>
    </source>
</evidence>
<reference evidence="16" key="1">
    <citation type="submission" date="2022-07" db="EMBL/GenBank/DDBJ databases">
        <title>Genome sequencing of Photobacterium atrarenae GJH2-4.</title>
        <authorList>
            <person name="Park S.-J."/>
        </authorList>
    </citation>
    <scope>NUCLEOTIDE SEQUENCE</scope>
    <source>
        <strain evidence="16">GJH2-4</strain>
    </source>
</reference>
<accession>A0ABY5GMA1</accession>
<dbReference type="InterPro" id="IPR004821">
    <property type="entry name" value="Cyt_trans-like"/>
</dbReference>
<keyword evidence="10" id="KW-0520">NAD</keyword>
<keyword evidence="9" id="KW-0067">ATP-binding</keyword>
<dbReference type="Pfam" id="PF01467">
    <property type="entry name" value="CTP_transf_like"/>
    <property type="match status" value="1"/>
</dbReference>
<sequence>MSASIAVFGSAFNPPSLGHKTVLERLKHFDRVLLLPSFAHAWGKVMIDFEARCDLVEAFISDLGLPNLELSRMEQEMAKGNESITTFAVLTELQRRQPADQLTFVVGPDNFLNFEKFFKAEEILSQWQVLACPETVNIRSTQIRDNIVNNRPVSHLTTPRVAKMLEDRERYRFQYDPEP</sequence>
<evidence type="ECO:0000256" key="12">
    <source>
        <dbReference type="ARBA" id="ARBA00033140"/>
    </source>
</evidence>
<evidence type="ECO:0000313" key="17">
    <source>
        <dbReference type="Proteomes" id="UP001057998"/>
    </source>
</evidence>
<keyword evidence="8" id="KW-0547">Nucleotide-binding</keyword>
<comment type="function">
    <text evidence="1">Catalyzes the reversible adenylation of nicotinate mononucleotide (NaMN) to nicotinic acid adenine dinucleotide (NaAD).</text>
</comment>
<dbReference type="InterPro" id="IPR014729">
    <property type="entry name" value="Rossmann-like_a/b/a_fold"/>
</dbReference>
<dbReference type="PANTHER" id="PTHR39321">
    <property type="entry name" value="NICOTINATE-NUCLEOTIDE ADENYLYLTRANSFERASE-RELATED"/>
    <property type="match status" value="1"/>
</dbReference>
<dbReference type="EC" id="2.7.7.18" evidence="4"/>
<keyword evidence="17" id="KW-1185">Reference proteome</keyword>
<proteinExistence type="inferred from homology"/>
<evidence type="ECO:0000256" key="2">
    <source>
        <dbReference type="ARBA" id="ARBA00005019"/>
    </source>
</evidence>
<dbReference type="CDD" id="cd02165">
    <property type="entry name" value="NMNAT"/>
    <property type="match status" value="1"/>
</dbReference>
<evidence type="ECO:0000256" key="1">
    <source>
        <dbReference type="ARBA" id="ARBA00002324"/>
    </source>
</evidence>
<comment type="similarity">
    <text evidence="3">Belongs to the NadD family.</text>
</comment>
<evidence type="ECO:0000256" key="3">
    <source>
        <dbReference type="ARBA" id="ARBA00009014"/>
    </source>
</evidence>
<evidence type="ECO:0000256" key="8">
    <source>
        <dbReference type="ARBA" id="ARBA00022741"/>
    </source>
</evidence>
<evidence type="ECO:0000256" key="13">
    <source>
        <dbReference type="ARBA" id="ARBA00033353"/>
    </source>
</evidence>
<evidence type="ECO:0000256" key="5">
    <source>
        <dbReference type="ARBA" id="ARBA00022642"/>
    </source>
</evidence>
<name>A0ABY5GMA1_9GAMM</name>
<dbReference type="Gene3D" id="3.40.50.620">
    <property type="entry name" value="HUPs"/>
    <property type="match status" value="1"/>
</dbReference>
<dbReference type="GO" id="GO:0004515">
    <property type="term" value="F:nicotinate-nucleotide adenylyltransferase activity"/>
    <property type="evidence" value="ECO:0007669"/>
    <property type="project" value="UniProtKB-EC"/>
</dbReference>
<comment type="catalytic activity">
    <reaction evidence="14">
        <text>nicotinate beta-D-ribonucleotide + ATP + H(+) = deamido-NAD(+) + diphosphate</text>
        <dbReference type="Rhea" id="RHEA:22860"/>
        <dbReference type="ChEBI" id="CHEBI:15378"/>
        <dbReference type="ChEBI" id="CHEBI:30616"/>
        <dbReference type="ChEBI" id="CHEBI:33019"/>
        <dbReference type="ChEBI" id="CHEBI:57502"/>
        <dbReference type="ChEBI" id="CHEBI:58437"/>
        <dbReference type="EC" id="2.7.7.18"/>
    </reaction>
</comment>
<evidence type="ECO:0000256" key="9">
    <source>
        <dbReference type="ARBA" id="ARBA00022840"/>
    </source>
</evidence>
<evidence type="ECO:0000256" key="10">
    <source>
        <dbReference type="ARBA" id="ARBA00023027"/>
    </source>
</evidence>
<comment type="pathway">
    <text evidence="2">Cofactor biosynthesis; NAD(+) biosynthesis; deamido-NAD(+) from nicotinate D-ribonucleotide: step 1/1.</text>
</comment>